<dbReference type="InterPro" id="IPR015760">
    <property type="entry name" value="TIF_IF2"/>
</dbReference>
<protein>
    <submittedName>
        <fullName evidence="3">Uncharacterized protein</fullName>
    </submittedName>
</protein>
<proteinExistence type="predicted"/>
<organism evidence="3 4">
    <name type="scientific">Perkinsus olseni</name>
    <name type="common">Perkinsus atlanticus</name>
    <dbReference type="NCBI Taxonomy" id="32597"/>
    <lineage>
        <taxon>Eukaryota</taxon>
        <taxon>Sar</taxon>
        <taxon>Alveolata</taxon>
        <taxon>Perkinsozoa</taxon>
        <taxon>Perkinsea</taxon>
        <taxon>Perkinsida</taxon>
        <taxon>Perkinsidae</taxon>
        <taxon>Perkinsus</taxon>
    </lineage>
</organism>
<evidence type="ECO:0000313" key="3">
    <source>
        <dbReference type="EMBL" id="KAF4732915.1"/>
    </source>
</evidence>
<dbReference type="GO" id="GO:0005525">
    <property type="term" value="F:GTP binding"/>
    <property type="evidence" value="ECO:0007669"/>
    <property type="project" value="UniProtKB-KW"/>
</dbReference>
<evidence type="ECO:0000256" key="1">
    <source>
        <dbReference type="ARBA" id="ARBA00022741"/>
    </source>
</evidence>
<dbReference type="EMBL" id="JABANM010014263">
    <property type="protein sequence ID" value="KAF4732915.1"/>
    <property type="molecule type" value="Genomic_DNA"/>
</dbReference>
<dbReference type="GO" id="GO:0003743">
    <property type="term" value="F:translation initiation factor activity"/>
    <property type="evidence" value="ECO:0007669"/>
    <property type="project" value="TreeGrafter"/>
</dbReference>
<dbReference type="InterPro" id="IPR027417">
    <property type="entry name" value="P-loop_NTPase"/>
</dbReference>
<gene>
    <name evidence="3" type="ORF">FOZ62_013400</name>
</gene>
<dbReference type="Proteomes" id="UP000574390">
    <property type="component" value="Unassembled WGS sequence"/>
</dbReference>
<dbReference type="PANTHER" id="PTHR43381:SF4">
    <property type="entry name" value="EUKARYOTIC TRANSLATION INITIATION FACTOR 5B"/>
    <property type="match status" value="1"/>
</dbReference>
<keyword evidence="1" id="KW-0547">Nucleotide-binding</keyword>
<dbReference type="Gene3D" id="3.40.50.300">
    <property type="entry name" value="P-loop containing nucleotide triphosphate hydrolases"/>
    <property type="match status" value="1"/>
</dbReference>
<dbReference type="SUPFAM" id="SSF52540">
    <property type="entry name" value="P-loop containing nucleoside triphosphate hydrolases"/>
    <property type="match status" value="1"/>
</dbReference>
<dbReference type="PANTHER" id="PTHR43381">
    <property type="entry name" value="TRANSLATION INITIATION FACTOR IF-2-RELATED"/>
    <property type="match status" value="1"/>
</dbReference>
<evidence type="ECO:0000256" key="2">
    <source>
        <dbReference type="ARBA" id="ARBA00023134"/>
    </source>
</evidence>
<reference evidence="3 4" key="1">
    <citation type="submission" date="2020-04" db="EMBL/GenBank/DDBJ databases">
        <title>Perkinsus olseni comparative genomics.</title>
        <authorList>
            <person name="Bogema D.R."/>
        </authorList>
    </citation>
    <scope>NUCLEOTIDE SEQUENCE [LARGE SCALE GENOMIC DNA]</scope>
    <source>
        <strain evidence="3">ATCC PRA-205</strain>
    </source>
</reference>
<evidence type="ECO:0000313" key="4">
    <source>
        <dbReference type="Proteomes" id="UP000574390"/>
    </source>
</evidence>
<comment type="caution">
    <text evidence="3">The sequence shown here is derived from an EMBL/GenBank/DDBJ whole genome shotgun (WGS) entry which is preliminary data.</text>
</comment>
<dbReference type="GO" id="GO:0005739">
    <property type="term" value="C:mitochondrion"/>
    <property type="evidence" value="ECO:0007669"/>
    <property type="project" value="TreeGrafter"/>
</dbReference>
<accession>A0A7J6SJP3</accession>
<sequence>MSPLRAPVICVLGHTDAGKTKLLDRIRSSKVQEGEAGGISQHVGATMLPWETLVRISAPLQREEELEMKVIPHFPLLLPQDLGRSL</sequence>
<name>A0A7J6SJP3_PEROL</name>
<keyword evidence="2" id="KW-0342">GTP-binding</keyword>
<dbReference type="AlphaFoldDB" id="A0A7J6SJP3"/>
<feature type="non-terminal residue" evidence="3">
    <location>
        <position position="1"/>
    </location>
</feature>